<organism evidence="3 4">
    <name type="scientific">Ottowia thiooxydans</name>
    <dbReference type="NCBI Taxonomy" id="219182"/>
    <lineage>
        <taxon>Bacteria</taxon>
        <taxon>Pseudomonadati</taxon>
        <taxon>Pseudomonadota</taxon>
        <taxon>Betaproteobacteria</taxon>
        <taxon>Burkholderiales</taxon>
        <taxon>Comamonadaceae</taxon>
        <taxon>Ottowia</taxon>
    </lineage>
</organism>
<dbReference type="RefSeq" id="WP_354442332.1">
    <property type="nucleotide sequence ID" value="NZ_JBEPSH010000002.1"/>
</dbReference>
<evidence type="ECO:0000313" key="4">
    <source>
        <dbReference type="Proteomes" id="UP001549320"/>
    </source>
</evidence>
<dbReference type="PANTHER" id="PTHR13847">
    <property type="entry name" value="SARCOSINE DEHYDROGENASE-RELATED"/>
    <property type="match status" value="1"/>
</dbReference>
<feature type="domain" description="FAD dependent oxidoreductase" evidence="2">
    <location>
        <begin position="5"/>
        <end position="348"/>
    </location>
</feature>
<comment type="caution">
    <text evidence="3">The sequence shown here is derived from an EMBL/GenBank/DDBJ whole genome shotgun (WGS) entry which is preliminary data.</text>
</comment>
<dbReference type="Gene3D" id="3.30.9.10">
    <property type="entry name" value="D-Amino Acid Oxidase, subunit A, domain 2"/>
    <property type="match status" value="1"/>
</dbReference>
<dbReference type="GO" id="GO:0016491">
    <property type="term" value="F:oxidoreductase activity"/>
    <property type="evidence" value="ECO:0007669"/>
    <property type="project" value="UniProtKB-KW"/>
</dbReference>
<evidence type="ECO:0000313" key="3">
    <source>
        <dbReference type="EMBL" id="MET4576314.1"/>
    </source>
</evidence>
<gene>
    <name evidence="3" type="ORF">ABIE13_001414</name>
</gene>
<keyword evidence="1 3" id="KW-0560">Oxidoreductase</keyword>
<dbReference type="Gene3D" id="3.50.50.60">
    <property type="entry name" value="FAD/NAD(P)-binding domain"/>
    <property type="match status" value="1"/>
</dbReference>
<name>A0ABV2Q5K5_9BURK</name>
<dbReference type="Pfam" id="PF01266">
    <property type="entry name" value="DAO"/>
    <property type="match status" value="1"/>
</dbReference>
<keyword evidence="4" id="KW-1185">Reference proteome</keyword>
<dbReference type="SUPFAM" id="SSF51905">
    <property type="entry name" value="FAD/NAD(P)-binding domain"/>
    <property type="match status" value="1"/>
</dbReference>
<dbReference type="InterPro" id="IPR036188">
    <property type="entry name" value="FAD/NAD-bd_sf"/>
</dbReference>
<reference evidence="3 4" key="1">
    <citation type="submission" date="2024-06" db="EMBL/GenBank/DDBJ databases">
        <title>Sorghum-associated microbial communities from plants grown in Nebraska, USA.</title>
        <authorList>
            <person name="Schachtman D."/>
        </authorList>
    </citation>
    <scope>NUCLEOTIDE SEQUENCE [LARGE SCALE GENOMIC DNA]</scope>
    <source>
        <strain evidence="3 4">2709</strain>
    </source>
</reference>
<dbReference type="PANTHER" id="PTHR13847:SF287">
    <property type="entry name" value="FAD-DEPENDENT OXIDOREDUCTASE DOMAIN-CONTAINING PROTEIN 1"/>
    <property type="match status" value="1"/>
</dbReference>
<proteinExistence type="predicted"/>
<protein>
    <submittedName>
        <fullName evidence="3">D-arginine dehydrogenase</fullName>
        <ecNumber evidence="3">1.4.99.6</ecNumber>
    </submittedName>
</protein>
<accession>A0ABV2Q5K5</accession>
<dbReference type="EMBL" id="JBEPSH010000002">
    <property type="protein sequence ID" value="MET4576314.1"/>
    <property type="molecule type" value="Genomic_DNA"/>
</dbReference>
<dbReference type="InterPro" id="IPR006076">
    <property type="entry name" value="FAD-dep_OxRdtase"/>
</dbReference>
<evidence type="ECO:0000256" key="1">
    <source>
        <dbReference type="ARBA" id="ARBA00023002"/>
    </source>
</evidence>
<sequence length="378" mass="40046">MDSFDIIILGAGMAGASLAWRLVGSGASVLLIEREAQPGYHSTGRSAALFMESYGPPQVRALTRASRSFYLHPPAGFADVPLIHPRGAMYVAMHGQEAALEALREELIGACPELQSLDASQTLERVPVLRAELLAGALYDPNAQDMDVHAIHQGFLRGAKAGGVSLLSGKVLTGAAYEQGAWSLQFESGEQLRGTCVVNAAGAWVDEVAVMLGATPIGIEPRRRSAFTFRSPEGVNATAWPAVISVAEDWYLKPDAGQILGSPANADPVSPHDVQPEELDIAMGIHRIEEATLLSIRRPASTWAGLRSFVPDGEIVIGFDDVCPGFFWLAGQGGYGIQSAAGASLLAASLVRAKALPQELQVYGVDPAAVSVSRLRKR</sequence>
<evidence type="ECO:0000259" key="2">
    <source>
        <dbReference type="Pfam" id="PF01266"/>
    </source>
</evidence>
<dbReference type="Proteomes" id="UP001549320">
    <property type="component" value="Unassembled WGS sequence"/>
</dbReference>
<dbReference type="EC" id="1.4.99.6" evidence="3"/>